<accession>A0A7W4LID9</accession>
<dbReference type="GO" id="GO:0016874">
    <property type="term" value="F:ligase activity"/>
    <property type="evidence" value="ECO:0007669"/>
    <property type="project" value="UniProtKB-KW"/>
</dbReference>
<dbReference type="InterPro" id="IPR051533">
    <property type="entry name" value="WaaL-like"/>
</dbReference>
<keyword evidence="4 5" id="KW-0472">Membrane</keyword>
<comment type="caution">
    <text evidence="7">The sequence shown here is derived from an EMBL/GenBank/DDBJ whole genome shotgun (WGS) entry which is preliminary data.</text>
</comment>
<evidence type="ECO:0000256" key="1">
    <source>
        <dbReference type="ARBA" id="ARBA00004141"/>
    </source>
</evidence>
<sequence length="366" mass="40100">MLLLTGLFWLPDSSVYSKVYYSAFAAPALLGLLLNPRLTGRLLREPMVLAFVALAGWLLVSLLWSTSDSASASLAKRPLYVFMLFAGCTLIAVRDQALLMKALHGTAVFASLAALVSVTHFLITQQEPRMTGLGALRNALLTSHVLGFFLAYWVARWLSGSEQHLWKPLLAALPLLAACLATGSRTPLMAMIVVCIGMLLFTWRRAGALLLVVMLLGLLGLLLEPQFLLQRGASYRPQLWAEALHKALEALWTGHGYDSRFVFDIPGRRNLLSDPHNVGLAVLLELGMIGLAVWSVMHLLGLVRCLQLRHLPKFQIACALLIYGVAAGLTEGSSFLARPNESWFIIWIPLALIAALSISQRGQPQQ</sequence>
<proteinExistence type="predicted"/>
<keyword evidence="2 5" id="KW-0812">Transmembrane</keyword>
<feature type="transmembrane region" description="Helical" evidence="5">
    <location>
        <begin position="314"/>
        <end position="336"/>
    </location>
</feature>
<feature type="transmembrane region" description="Helical" evidence="5">
    <location>
        <begin position="278"/>
        <end position="302"/>
    </location>
</feature>
<protein>
    <submittedName>
        <fullName evidence="7">O-antigen ligase domain-containing protein</fullName>
    </submittedName>
</protein>
<evidence type="ECO:0000256" key="2">
    <source>
        <dbReference type="ARBA" id="ARBA00022692"/>
    </source>
</evidence>
<dbReference type="EMBL" id="JACJUD010000001">
    <property type="protein sequence ID" value="MBB2493749.1"/>
    <property type="molecule type" value="Genomic_DNA"/>
</dbReference>
<gene>
    <name evidence="7" type="ORF">H3H51_01890</name>
</gene>
<feature type="transmembrane region" description="Helical" evidence="5">
    <location>
        <begin position="103"/>
        <end position="123"/>
    </location>
</feature>
<evidence type="ECO:0000313" key="7">
    <source>
        <dbReference type="EMBL" id="MBB2493749.1"/>
    </source>
</evidence>
<dbReference type="AlphaFoldDB" id="A0A7W4LID9"/>
<evidence type="ECO:0000259" key="6">
    <source>
        <dbReference type="Pfam" id="PF04932"/>
    </source>
</evidence>
<evidence type="ECO:0000256" key="3">
    <source>
        <dbReference type="ARBA" id="ARBA00022989"/>
    </source>
</evidence>
<dbReference type="PANTHER" id="PTHR37422">
    <property type="entry name" value="TEICHURONIC ACID BIOSYNTHESIS PROTEIN TUAE"/>
    <property type="match status" value="1"/>
</dbReference>
<feature type="transmembrane region" description="Helical" evidence="5">
    <location>
        <begin position="175"/>
        <end position="201"/>
    </location>
</feature>
<comment type="subcellular location">
    <subcellularLocation>
        <location evidence="1">Membrane</location>
        <topology evidence="1">Multi-pass membrane protein</topology>
    </subcellularLocation>
</comment>
<dbReference type="GO" id="GO:0016020">
    <property type="term" value="C:membrane"/>
    <property type="evidence" value="ECO:0007669"/>
    <property type="project" value="UniProtKB-SubCell"/>
</dbReference>
<dbReference type="PANTHER" id="PTHR37422:SF13">
    <property type="entry name" value="LIPOPOLYSACCHARIDE BIOSYNTHESIS PROTEIN PA4999-RELATED"/>
    <property type="match status" value="1"/>
</dbReference>
<feature type="transmembrane region" description="Helical" evidence="5">
    <location>
        <begin position="342"/>
        <end position="359"/>
    </location>
</feature>
<evidence type="ECO:0000313" key="8">
    <source>
        <dbReference type="Proteomes" id="UP000542720"/>
    </source>
</evidence>
<keyword evidence="3 5" id="KW-1133">Transmembrane helix</keyword>
<evidence type="ECO:0000256" key="5">
    <source>
        <dbReference type="SAM" id="Phobius"/>
    </source>
</evidence>
<keyword evidence="7" id="KW-0436">Ligase</keyword>
<feature type="transmembrane region" description="Helical" evidence="5">
    <location>
        <begin position="208"/>
        <end position="229"/>
    </location>
</feature>
<organism evidence="7 8">
    <name type="scientific">Aquipseudomonas ullengensis</name>
    <dbReference type="NCBI Taxonomy" id="2759166"/>
    <lineage>
        <taxon>Bacteria</taxon>
        <taxon>Pseudomonadati</taxon>
        <taxon>Pseudomonadota</taxon>
        <taxon>Gammaproteobacteria</taxon>
        <taxon>Pseudomonadales</taxon>
        <taxon>Pseudomonadaceae</taxon>
        <taxon>Aquipseudomonas</taxon>
    </lineage>
</organism>
<reference evidence="7 8" key="1">
    <citation type="submission" date="2020-08" db="EMBL/GenBank/DDBJ databases">
        <authorList>
            <person name="Kim C.M."/>
        </authorList>
    </citation>
    <scope>NUCLEOTIDE SEQUENCE [LARGE SCALE GENOMIC DNA]</scope>
    <source>
        <strain evidence="7 8">UL070</strain>
    </source>
</reference>
<feature type="transmembrane region" description="Helical" evidence="5">
    <location>
        <begin position="47"/>
        <end position="67"/>
    </location>
</feature>
<dbReference type="Proteomes" id="UP000542720">
    <property type="component" value="Unassembled WGS sequence"/>
</dbReference>
<evidence type="ECO:0000256" key="4">
    <source>
        <dbReference type="ARBA" id="ARBA00023136"/>
    </source>
</evidence>
<dbReference type="InterPro" id="IPR007016">
    <property type="entry name" value="O-antigen_ligase-rel_domated"/>
</dbReference>
<keyword evidence="8" id="KW-1185">Reference proteome</keyword>
<name>A0A7W4LID9_9GAMM</name>
<dbReference type="Pfam" id="PF04932">
    <property type="entry name" value="Wzy_C"/>
    <property type="match status" value="1"/>
</dbReference>
<feature type="transmembrane region" description="Helical" evidence="5">
    <location>
        <begin position="135"/>
        <end position="155"/>
    </location>
</feature>
<feature type="domain" description="O-antigen ligase-related" evidence="6">
    <location>
        <begin position="171"/>
        <end position="294"/>
    </location>
</feature>